<gene>
    <name evidence="2" type="ORF">Micbo1qcDRAFT_204674</name>
</gene>
<organism evidence="2 3">
    <name type="scientific">Microdochium bolleyi</name>
    <dbReference type="NCBI Taxonomy" id="196109"/>
    <lineage>
        <taxon>Eukaryota</taxon>
        <taxon>Fungi</taxon>
        <taxon>Dikarya</taxon>
        <taxon>Ascomycota</taxon>
        <taxon>Pezizomycotina</taxon>
        <taxon>Sordariomycetes</taxon>
        <taxon>Xylariomycetidae</taxon>
        <taxon>Xylariales</taxon>
        <taxon>Microdochiaceae</taxon>
        <taxon>Microdochium</taxon>
    </lineage>
</organism>
<dbReference type="EMBL" id="KQ964250">
    <property type="protein sequence ID" value="KXJ91431.1"/>
    <property type="molecule type" value="Genomic_DNA"/>
</dbReference>
<evidence type="ECO:0000313" key="2">
    <source>
        <dbReference type="EMBL" id="KXJ91431.1"/>
    </source>
</evidence>
<keyword evidence="3" id="KW-1185">Reference proteome</keyword>
<protein>
    <submittedName>
        <fullName evidence="2">Uncharacterized protein</fullName>
    </submittedName>
</protein>
<dbReference type="Proteomes" id="UP000070501">
    <property type="component" value="Unassembled WGS sequence"/>
</dbReference>
<feature type="compositionally biased region" description="Basic residues" evidence="1">
    <location>
        <begin position="167"/>
        <end position="180"/>
    </location>
</feature>
<feature type="region of interest" description="Disordered" evidence="1">
    <location>
        <begin position="264"/>
        <end position="313"/>
    </location>
</feature>
<dbReference type="AlphaFoldDB" id="A0A136J2G6"/>
<feature type="compositionally biased region" description="Basic and acidic residues" evidence="1">
    <location>
        <begin position="189"/>
        <end position="205"/>
    </location>
</feature>
<accession>A0A136J2G6</accession>
<sequence length="313" mass="33698">MAGSSQIRRDGEGRLSIDIIPHGQRSSSMAAGGSISPSSLHDTEIYSTSPAFKPASKERVSSDDPDQMQLEDTIPLPRPEVQGQELLRSTPPPIPDSLRPIAAMSDVEDLSGNPKVSAEQVKEITRPPRCSSEVSTRHSELQAPDDGLSADDDEPISDGDGSDYNPYKKKKKNARPKTKGAKVAAMGHAAKDVRGAAADKADKVTRVGQQTKATSRRRRNPDANDTAPMVFEDTPAVMGQHNHVSLNYQNGRRAKEQELAVSALPVSNKANAGKKPSAKHKPKTSFFDKEKSANTGKTQATAHAETIGCKRNY</sequence>
<feature type="compositionally biased region" description="Polar residues" evidence="1">
    <location>
        <begin position="24"/>
        <end position="50"/>
    </location>
</feature>
<proteinExistence type="predicted"/>
<dbReference type="InParanoid" id="A0A136J2G6"/>
<evidence type="ECO:0000256" key="1">
    <source>
        <dbReference type="SAM" id="MobiDB-lite"/>
    </source>
</evidence>
<feature type="region of interest" description="Disordered" evidence="1">
    <location>
        <begin position="1"/>
        <end position="229"/>
    </location>
</feature>
<evidence type="ECO:0000313" key="3">
    <source>
        <dbReference type="Proteomes" id="UP000070501"/>
    </source>
</evidence>
<name>A0A136J2G6_9PEZI</name>
<feature type="compositionally biased region" description="Acidic residues" evidence="1">
    <location>
        <begin position="148"/>
        <end position="161"/>
    </location>
</feature>
<reference evidence="3" key="1">
    <citation type="submission" date="2016-02" db="EMBL/GenBank/DDBJ databases">
        <title>Draft genome sequence of Microdochium bolleyi, a fungal endophyte of beachgrass.</title>
        <authorList>
            <consortium name="DOE Joint Genome Institute"/>
            <person name="David A.S."/>
            <person name="May G."/>
            <person name="Haridas S."/>
            <person name="Lim J."/>
            <person name="Wang M."/>
            <person name="Labutti K."/>
            <person name="Lipzen A."/>
            <person name="Barry K."/>
            <person name="Grigoriev I.V."/>
        </authorList>
    </citation>
    <scope>NUCLEOTIDE SEQUENCE [LARGE SCALE GENOMIC DNA]</scope>
    <source>
        <strain evidence="3">J235TASD1</strain>
    </source>
</reference>